<organism evidence="8 9">
    <name type="scientific">Ilex paraguariensis</name>
    <name type="common">yerba mate</name>
    <dbReference type="NCBI Taxonomy" id="185542"/>
    <lineage>
        <taxon>Eukaryota</taxon>
        <taxon>Viridiplantae</taxon>
        <taxon>Streptophyta</taxon>
        <taxon>Embryophyta</taxon>
        <taxon>Tracheophyta</taxon>
        <taxon>Spermatophyta</taxon>
        <taxon>Magnoliopsida</taxon>
        <taxon>eudicotyledons</taxon>
        <taxon>Gunneridae</taxon>
        <taxon>Pentapetalae</taxon>
        <taxon>asterids</taxon>
        <taxon>campanulids</taxon>
        <taxon>Aquifoliales</taxon>
        <taxon>Aquifoliaceae</taxon>
        <taxon>Ilex</taxon>
    </lineage>
</organism>
<dbReference type="SUPFAM" id="SSF52743">
    <property type="entry name" value="Subtilisin-like"/>
    <property type="match status" value="1"/>
</dbReference>
<evidence type="ECO:0000313" key="9">
    <source>
        <dbReference type="Proteomes" id="UP001642360"/>
    </source>
</evidence>
<dbReference type="PANTHER" id="PTHR10795">
    <property type="entry name" value="PROPROTEIN CONVERTASE SUBTILISIN/KEXIN"/>
    <property type="match status" value="1"/>
</dbReference>
<comment type="caution">
    <text evidence="8">The sequence shown here is derived from an EMBL/GenBank/DDBJ whole genome shotgun (WGS) entry which is preliminary data.</text>
</comment>
<evidence type="ECO:0000256" key="3">
    <source>
        <dbReference type="ARBA" id="ARBA00022729"/>
    </source>
</evidence>
<evidence type="ECO:0000313" key="8">
    <source>
        <dbReference type="EMBL" id="CAK9174330.1"/>
    </source>
</evidence>
<name>A0ABC8U377_9AQUA</name>
<proteinExistence type="inferred from homology"/>
<sequence>MAEMEGVISVFKSKTLRLHTTRSWDFMGLTLGYTEVTPLQLAYGDDIIVGIFDTGIWPESDSFREEPGMGPVPKSWKGKCIGGEQFDPKTACNRKLIGARYYLKGFELEYGSLNASGNSEYRSARDFLGHGTHTASTAVGSIVRNASFLGFGQGTARGGAPRARLAMYKICWNKQLDGRCTEADILAAFDDALHDGVDVISASFGGTPPFAPFFASNADIGSFHAMQFGVSVVFSAGNDGPNPAVVGNVSPWSLCVAASSIDRTFPTRILLDNKISFMGESLVTKQINARLVGASTYFVGGVCKSENWKKRSAIGRLILCFSTVGSVMSGEAEAAAWKANASGLIFVEPLTRQIADVDVIPVVRVDIIQGTKIGHYLAQSFK</sequence>
<evidence type="ECO:0000256" key="4">
    <source>
        <dbReference type="ARBA" id="ARBA00022801"/>
    </source>
</evidence>
<comment type="similarity">
    <text evidence="1 6">Belongs to the peptidase S8 family.</text>
</comment>
<comment type="caution">
    <text evidence="6">Lacks conserved residue(s) required for the propagation of feature annotation.</text>
</comment>
<dbReference type="EMBL" id="CAUOFW020006336">
    <property type="protein sequence ID" value="CAK9174330.1"/>
    <property type="molecule type" value="Genomic_DNA"/>
</dbReference>
<accession>A0ABC8U377</accession>
<evidence type="ECO:0000256" key="2">
    <source>
        <dbReference type="ARBA" id="ARBA00022670"/>
    </source>
</evidence>
<dbReference type="InterPro" id="IPR034197">
    <property type="entry name" value="Peptidases_S8_3"/>
</dbReference>
<dbReference type="Gene3D" id="3.50.30.30">
    <property type="match status" value="1"/>
</dbReference>
<reference evidence="8 9" key="1">
    <citation type="submission" date="2024-02" db="EMBL/GenBank/DDBJ databases">
        <authorList>
            <person name="Vignale AGUSTIN F."/>
            <person name="Sosa J E."/>
            <person name="Modenutti C."/>
        </authorList>
    </citation>
    <scope>NUCLEOTIDE SEQUENCE [LARGE SCALE GENOMIC DNA]</scope>
</reference>
<evidence type="ECO:0000259" key="7">
    <source>
        <dbReference type="Pfam" id="PF00082"/>
    </source>
</evidence>
<keyword evidence="5" id="KW-0720">Serine protease</keyword>
<evidence type="ECO:0000256" key="1">
    <source>
        <dbReference type="ARBA" id="ARBA00011073"/>
    </source>
</evidence>
<dbReference type="AlphaFoldDB" id="A0ABC8U377"/>
<dbReference type="PRINTS" id="PR00723">
    <property type="entry name" value="SUBTILISIN"/>
</dbReference>
<protein>
    <recommendedName>
        <fullName evidence="7">Peptidase S8/S53 domain-containing protein</fullName>
    </recommendedName>
</protein>
<dbReference type="Proteomes" id="UP001642360">
    <property type="component" value="Unassembled WGS sequence"/>
</dbReference>
<dbReference type="GO" id="GO:0006508">
    <property type="term" value="P:proteolysis"/>
    <property type="evidence" value="ECO:0007669"/>
    <property type="project" value="UniProtKB-KW"/>
</dbReference>
<dbReference type="Gene3D" id="3.40.50.200">
    <property type="entry name" value="Peptidase S8/S53 domain"/>
    <property type="match status" value="1"/>
</dbReference>
<feature type="domain" description="Peptidase S8/S53" evidence="7">
    <location>
        <begin position="44"/>
        <end position="303"/>
    </location>
</feature>
<dbReference type="Pfam" id="PF00082">
    <property type="entry name" value="Peptidase_S8"/>
    <property type="match status" value="1"/>
</dbReference>
<keyword evidence="3" id="KW-0732">Signal</keyword>
<keyword evidence="9" id="KW-1185">Reference proteome</keyword>
<keyword evidence="2" id="KW-0645">Protease</keyword>
<evidence type="ECO:0000256" key="5">
    <source>
        <dbReference type="ARBA" id="ARBA00022825"/>
    </source>
</evidence>
<dbReference type="InterPro" id="IPR000209">
    <property type="entry name" value="Peptidase_S8/S53_dom"/>
</dbReference>
<dbReference type="InterPro" id="IPR045051">
    <property type="entry name" value="SBT"/>
</dbReference>
<evidence type="ECO:0000256" key="6">
    <source>
        <dbReference type="PROSITE-ProRule" id="PRU01240"/>
    </source>
</evidence>
<dbReference type="GO" id="GO:0008236">
    <property type="term" value="F:serine-type peptidase activity"/>
    <property type="evidence" value="ECO:0007669"/>
    <property type="project" value="UniProtKB-KW"/>
</dbReference>
<dbReference type="InterPro" id="IPR015500">
    <property type="entry name" value="Peptidase_S8_subtilisin-rel"/>
</dbReference>
<keyword evidence="4" id="KW-0378">Hydrolase</keyword>
<gene>
    <name evidence="8" type="ORF">ILEXP_LOCUS44074</name>
</gene>
<dbReference type="CDD" id="cd04852">
    <property type="entry name" value="Peptidases_S8_3"/>
    <property type="match status" value="1"/>
</dbReference>
<dbReference type="InterPro" id="IPR036852">
    <property type="entry name" value="Peptidase_S8/S53_dom_sf"/>
</dbReference>
<dbReference type="PROSITE" id="PS51892">
    <property type="entry name" value="SUBTILASE"/>
    <property type="match status" value="1"/>
</dbReference>